<name>V5ETL3_KALBG</name>
<dbReference type="RefSeq" id="XP_016293584.1">
    <property type="nucleotide sequence ID" value="XM_016434884.1"/>
</dbReference>
<dbReference type="HOGENOM" id="CLU_066075_0_0_1"/>
<dbReference type="SFLD" id="SFLDS00019">
    <property type="entry name" value="Glutathione_Transferase_(cytos"/>
    <property type="match status" value="1"/>
</dbReference>
<dbReference type="InterPro" id="IPR036282">
    <property type="entry name" value="Glutathione-S-Trfase_C_sf"/>
</dbReference>
<dbReference type="Gene3D" id="3.40.30.10">
    <property type="entry name" value="Glutaredoxin"/>
    <property type="match status" value="1"/>
</dbReference>
<dbReference type="PROSITE" id="PS50405">
    <property type="entry name" value="GST_CTER"/>
    <property type="match status" value="1"/>
</dbReference>
<dbReference type="OrthoDB" id="202840at2759"/>
<gene>
    <name evidence="3" type="ORF">PSEUBRA_SCAF15g05619</name>
</gene>
<evidence type="ECO:0008006" key="5">
    <source>
        <dbReference type="Google" id="ProtNLM"/>
    </source>
</evidence>
<evidence type="ECO:0000313" key="3">
    <source>
        <dbReference type="EMBL" id="EST08595.1"/>
    </source>
</evidence>
<dbReference type="GO" id="GO:0005737">
    <property type="term" value="C:cytoplasm"/>
    <property type="evidence" value="ECO:0007669"/>
    <property type="project" value="TreeGrafter"/>
</dbReference>
<organism evidence="3 4">
    <name type="scientific">Kalmanozyma brasiliensis (strain GHG001)</name>
    <name type="common">Yeast</name>
    <name type="synonym">Pseudozyma brasiliensis</name>
    <dbReference type="NCBI Taxonomy" id="1365824"/>
    <lineage>
        <taxon>Eukaryota</taxon>
        <taxon>Fungi</taxon>
        <taxon>Dikarya</taxon>
        <taxon>Basidiomycota</taxon>
        <taxon>Ustilaginomycotina</taxon>
        <taxon>Ustilaginomycetes</taxon>
        <taxon>Ustilaginales</taxon>
        <taxon>Ustilaginaceae</taxon>
        <taxon>Kalmanozyma</taxon>
    </lineage>
</organism>
<sequence>MPSTNGTNAKLTLYTAKVCPYAARAELALAVAGIDYETFAVDLLNKPEWYAERINAASKVPVLVSEENDHQFKLPESLVIVEYIHDLTSSIFTSTSPAHKATSRYVVERYAQLVQPHYYAAAILRDEAAVGKLREGLRSFNDLLESFDQGKGDFVLGEERFGYADLNIVPFVGRILSISKHGLLPEREGNKVYDEVHAGGEGFGRLKRWWDAVEQTEAWQKVWDEQGYLEPVKRKLAQQS</sequence>
<dbReference type="GeneID" id="27417494"/>
<dbReference type="PANTHER" id="PTHR43968">
    <property type="match status" value="1"/>
</dbReference>
<dbReference type="STRING" id="1365824.V5ETL3"/>
<feature type="domain" description="GST C-terminal" evidence="2">
    <location>
        <begin position="96"/>
        <end position="235"/>
    </location>
</feature>
<dbReference type="PANTHER" id="PTHR43968:SF6">
    <property type="entry name" value="GLUTATHIONE S-TRANSFERASE OMEGA"/>
    <property type="match status" value="1"/>
</dbReference>
<dbReference type="PROSITE" id="PS50404">
    <property type="entry name" value="GST_NTER"/>
    <property type="match status" value="1"/>
</dbReference>
<accession>V5ETL3</accession>
<dbReference type="OMA" id="IPAWHAF"/>
<evidence type="ECO:0000313" key="4">
    <source>
        <dbReference type="Proteomes" id="UP000019377"/>
    </source>
</evidence>
<dbReference type="Pfam" id="PF13417">
    <property type="entry name" value="GST_N_3"/>
    <property type="match status" value="1"/>
</dbReference>
<dbReference type="EMBL" id="KI545857">
    <property type="protein sequence ID" value="EST08595.1"/>
    <property type="molecule type" value="Genomic_DNA"/>
</dbReference>
<feature type="domain" description="GST N-terminal" evidence="1">
    <location>
        <begin position="9"/>
        <end position="92"/>
    </location>
</feature>
<evidence type="ECO:0000259" key="1">
    <source>
        <dbReference type="PROSITE" id="PS50404"/>
    </source>
</evidence>
<dbReference type="SFLD" id="SFLDG00358">
    <property type="entry name" value="Main_(cytGST)"/>
    <property type="match status" value="1"/>
</dbReference>
<dbReference type="SUPFAM" id="SSF47616">
    <property type="entry name" value="GST C-terminal domain-like"/>
    <property type="match status" value="1"/>
</dbReference>
<evidence type="ECO:0000259" key="2">
    <source>
        <dbReference type="PROSITE" id="PS50405"/>
    </source>
</evidence>
<dbReference type="InterPro" id="IPR010987">
    <property type="entry name" value="Glutathione-S-Trfase_C-like"/>
</dbReference>
<proteinExistence type="predicted"/>
<dbReference type="AlphaFoldDB" id="V5ETL3"/>
<dbReference type="Gene3D" id="1.20.1050.10">
    <property type="match status" value="1"/>
</dbReference>
<dbReference type="SUPFAM" id="SSF52833">
    <property type="entry name" value="Thioredoxin-like"/>
    <property type="match status" value="1"/>
</dbReference>
<keyword evidence="4" id="KW-1185">Reference proteome</keyword>
<dbReference type="InterPro" id="IPR040079">
    <property type="entry name" value="Glutathione_S-Trfase"/>
</dbReference>
<dbReference type="InterPro" id="IPR004045">
    <property type="entry name" value="Glutathione_S-Trfase_N"/>
</dbReference>
<dbReference type="InterPro" id="IPR036249">
    <property type="entry name" value="Thioredoxin-like_sf"/>
</dbReference>
<dbReference type="Proteomes" id="UP000019377">
    <property type="component" value="Unassembled WGS sequence"/>
</dbReference>
<protein>
    <recommendedName>
        <fullName evidence="5">Glutathione S-transferase</fullName>
    </recommendedName>
</protein>
<reference evidence="4" key="1">
    <citation type="journal article" date="2013" name="Genome Announc.">
        <title>Draft genome sequence of Pseudozyma brasiliensis sp. nov. strain GHG001, a high producer of endo-1,4-xylanase isolated from an insect pest of sugarcane.</title>
        <authorList>
            <person name="Oliveira J.V.D.C."/>
            <person name="dos Santos R.A.C."/>
            <person name="Borges T.A."/>
            <person name="Riano-Pachon D.M."/>
            <person name="Goldman G.H."/>
        </authorList>
    </citation>
    <scope>NUCLEOTIDE SEQUENCE [LARGE SCALE GENOMIC DNA]</scope>
    <source>
        <strain evidence="4">GHG001</strain>
    </source>
</reference>
<dbReference type="eggNOG" id="KOG0406">
    <property type="taxonomic scope" value="Eukaryota"/>
</dbReference>
<dbReference type="InterPro" id="IPR050983">
    <property type="entry name" value="GST_Omega/HSP26"/>
</dbReference>